<dbReference type="EMBL" id="JAACXV010000411">
    <property type="protein sequence ID" value="KAF7277911.1"/>
    <property type="molecule type" value="Genomic_DNA"/>
</dbReference>
<organism evidence="2 3">
    <name type="scientific">Rhynchophorus ferrugineus</name>
    <name type="common">Red palm weevil</name>
    <name type="synonym">Curculio ferrugineus</name>
    <dbReference type="NCBI Taxonomy" id="354439"/>
    <lineage>
        <taxon>Eukaryota</taxon>
        <taxon>Metazoa</taxon>
        <taxon>Ecdysozoa</taxon>
        <taxon>Arthropoda</taxon>
        <taxon>Hexapoda</taxon>
        <taxon>Insecta</taxon>
        <taxon>Pterygota</taxon>
        <taxon>Neoptera</taxon>
        <taxon>Endopterygota</taxon>
        <taxon>Coleoptera</taxon>
        <taxon>Polyphaga</taxon>
        <taxon>Cucujiformia</taxon>
        <taxon>Curculionidae</taxon>
        <taxon>Dryophthorinae</taxon>
        <taxon>Rhynchophorus</taxon>
    </lineage>
</organism>
<accession>A0A834IFB6</accession>
<comment type="caution">
    <text evidence="2">The sequence shown here is derived from an EMBL/GenBank/DDBJ whole genome shotgun (WGS) entry which is preliminary data.</text>
</comment>
<dbReference type="OrthoDB" id="6775396at2759"/>
<feature type="compositionally biased region" description="Pro residues" evidence="1">
    <location>
        <begin position="15"/>
        <end position="28"/>
    </location>
</feature>
<feature type="region of interest" description="Disordered" evidence="1">
    <location>
        <begin position="1"/>
        <end position="30"/>
    </location>
</feature>
<keyword evidence="3" id="KW-1185">Reference proteome</keyword>
<proteinExistence type="predicted"/>
<protein>
    <submittedName>
        <fullName evidence="2">Uncharacterized protein</fullName>
    </submittedName>
</protein>
<sequence length="138" mass="14111">MATTARFAAGGGSSPPTPAPATTPPAQPQPTQLIVLPASLHQGAASGTLVNGVPVIALEQTGDSSNESTGGPDQETESQEDNITTASPHFITVTEAAGRSYTSLTPIAVAVLRGVEWEVARGGRFSCNLTAYPTLFFT</sequence>
<gene>
    <name evidence="2" type="ORF">GWI33_009030</name>
</gene>
<feature type="region of interest" description="Disordered" evidence="1">
    <location>
        <begin position="56"/>
        <end position="87"/>
    </location>
</feature>
<dbReference type="Proteomes" id="UP000625711">
    <property type="component" value="Unassembled WGS sequence"/>
</dbReference>
<name>A0A834IFB6_RHYFE</name>
<evidence type="ECO:0000313" key="2">
    <source>
        <dbReference type="EMBL" id="KAF7277911.1"/>
    </source>
</evidence>
<evidence type="ECO:0000313" key="3">
    <source>
        <dbReference type="Proteomes" id="UP000625711"/>
    </source>
</evidence>
<reference evidence="2" key="1">
    <citation type="submission" date="2020-08" db="EMBL/GenBank/DDBJ databases">
        <title>Genome sequencing and assembly of the red palm weevil Rhynchophorus ferrugineus.</title>
        <authorList>
            <person name="Dias G.B."/>
            <person name="Bergman C.M."/>
            <person name="Manee M."/>
        </authorList>
    </citation>
    <scope>NUCLEOTIDE SEQUENCE</scope>
    <source>
        <strain evidence="2">AA-2017</strain>
        <tissue evidence="2">Whole larva</tissue>
    </source>
</reference>
<evidence type="ECO:0000256" key="1">
    <source>
        <dbReference type="SAM" id="MobiDB-lite"/>
    </source>
</evidence>
<feature type="compositionally biased region" description="Polar residues" evidence="1">
    <location>
        <begin position="61"/>
        <end position="71"/>
    </location>
</feature>
<dbReference type="AlphaFoldDB" id="A0A834IFB6"/>